<protein>
    <recommendedName>
        <fullName evidence="3">Acetyltransferase</fullName>
    </recommendedName>
</protein>
<evidence type="ECO:0000313" key="2">
    <source>
        <dbReference type="Proteomes" id="UP001445472"/>
    </source>
</evidence>
<name>A0ABV1V5X4_9ACTN</name>
<dbReference type="Proteomes" id="UP001445472">
    <property type="component" value="Unassembled WGS sequence"/>
</dbReference>
<dbReference type="EMBL" id="JBEPBX010000060">
    <property type="protein sequence ID" value="MER6618435.1"/>
    <property type="molecule type" value="Genomic_DNA"/>
</dbReference>
<sequence length="46" mass="4916">MIFRTATRPDLPAVVAPLAGEATVVDPRTVHVDDAHVRAFDAIAMT</sequence>
<dbReference type="RefSeq" id="WP_351979269.1">
    <property type="nucleotide sequence ID" value="NZ_JBEPBX010000060.1"/>
</dbReference>
<accession>A0ABV1V5X4</accession>
<proteinExistence type="predicted"/>
<evidence type="ECO:0000313" key="1">
    <source>
        <dbReference type="EMBL" id="MER6618435.1"/>
    </source>
</evidence>
<organism evidence="1 2">
    <name type="scientific">Streptomyces xantholiticus</name>
    <dbReference type="NCBI Taxonomy" id="68285"/>
    <lineage>
        <taxon>Bacteria</taxon>
        <taxon>Bacillati</taxon>
        <taxon>Actinomycetota</taxon>
        <taxon>Actinomycetes</taxon>
        <taxon>Kitasatosporales</taxon>
        <taxon>Streptomycetaceae</taxon>
        <taxon>Streptomyces</taxon>
    </lineage>
</organism>
<reference evidence="1 2" key="1">
    <citation type="submission" date="2024-06" db="EMBL/GenBank/DDBJ databases">
        <title>The Natural Products Discovery Center: Release of the First 8490 Sequenced Strains for Exploring Actinobacteria Biosynthetic Diversity.</title>
        <authorList>
            <person name="Kalkreuter E."/>
            <person name="Kautsar S.A."/>
            <person name="Yang D."/>
            <person name="Bader C.D."/>
            <person name="Teijaro C.N."/>
            <person name="Fluegel L."/>
            <person name="Davis C.M."/>
            <person name="Simpson J.R."/>
            <person name="Lauterbach L."/>
            <person name="Steele A.D."/>
            <person name="Gui C."/>
            <person name="Meng S."/>
            <person name="Li G."/>
            <person name="Viehrig K."/>
            <person name="Ye F."/>
            <person name="Su P."/>
            <person name="Kiefer A.F."/>
            <person name="Nichols A."/>
            <person name="Cepeda A.J."/>
            <person name="Yan W."/>
            <person name="Fan B."/>
            <person name="Jiang Y."/>
            <person name="Adhikari A."/>
            <person name="Zheng C.-J."/>
            <person name="Schuster L."/>
            <person name="Cowan T.M."/>
            <person name="Smanski M.J."/>
            <person name="Chevrette M.G."/>
            <person name="De Carvalho L.P.S."/>
            <person name="Shen B."/>
        </authorList>
    </citation>
    <scope>NUCLEOTIDE SEQUENCE [LARGE SCALE GENOMIC DNA]</scope>
    <source>
        <strain evidence="1 2">NPDC000837</strain>
    </source>
</reference>
<keyword evidence="2" id="KW-1185">Reference proteome</keyword>
<comment type="caution">
    <text evidence="1">The sequence shown here is derived from an EMBL/GenBank/DDBJ whole genome shotgun (WGS) entry which is preliminary data.</text>
</comment>
<evidence type="ECO:0008006" key="3">
    <source>
        <dbReference type="Google" id="ProtNLM"/>
    </source>
</evidence>
<gene>
    <name evidence="1" type="ORF">ABT276_35105</name>
</gene>